<dbReference type="Proteomes" id="UP000006512">
    <property type="component" value="Unassembled WGS sequence"/>
</dbReference>
<evidence type="ECO:0000313" key="1">
    <source>
        <dbReference type="EMBL" id="EGF90833.1"/>
    </source>
</evidence>
<dbReference type="AlphaFoldDB" id="F4QNC5"/>
<evidence type="ECO:0000313" key="2">
    <source>
        <dbReference type="Proteomes" id="UP000006512"/>
    </source>
</evidence>
<gene>
    <name evidence="1" type="ORF">ABI_22440</name>
</gene>
<dbReference type="HOGENOM" id="CLU_2115935_0_0_5"/>
<accession>F4QNC5</accession>
<proteinExistence type="predicted"/>
<sequence length="114" mass="12827">MGFRFWDRFMTIVDNAERAGMRAVISDILVRHRDGAMTDPRGRAAVAAFVTSYAPDDYLSEADLSDLDVYLDITLQMNKLSHMAQDPRVMGRVETIIQVALGDEEVLSVIRPTH</sequence>
<dbReference type="EMBL" id="GL883078">
    <property type="protein sequence ID" value="EGF90833.1"/>
    <property type="molecule type" value="Genomic_DNA"/>
</dbReference>
<name>F4QNC5_9CAUL</name>
<protein>
    <submittedName>
        <fullName evidence="1">Uncharacterized protein</fullName>
    </submittedName>
</protein>
<reference evidence="2" key="1">
    <citation type="submission" date="2011-03" db="EMBL/GenBank/DDBJ databases">
        <title>Draft genome sequence of Brevundimonas diminuta.</title>
        <authorList>
            <person name="Brown P.J.B."/>
            <person name="Buechlein A."/>
            <person name="Hemmerich C."/>
            <person name="Brun Y.V."/>
        </authorList>
    </citation>
    <scope>NUCLEOTIDE SEQUENCE [LARGE SCALE GENOMIC DNA]</scope>
    <source>
        <strain evidence="2">C19</strain>
    </source>
</reference>
<organism evidence="1 2">
    <name type="scientific">Asticcacaulis biprosthecium C19</name>
    <dbReference type="NCBI Taxonomy" id="715226"/>
    <lineage>
        <taxon>Bacteria</taxon>
        <taxon>Pseudomonadati</taxon>
        <taxon>Pseudomonadota</taxon>
        <taxon>Alphaproteobacteria</taxon>
        <taxon>Caulobacterales</taxon>
        <taxon>Caulobacteraceae</taxon>
        <taxon>Asticcacaulis</taxon>
    </lineage>
</organism>
<keyword evidence="2" id="KW-1185">Reference proteome</keyword>